<accession>A0A8S0UMX1</accession>
<organism evidence="7 8">
    <name type="scientific">Olea europaea subsp. europaea</name>
    <dbReference type="NCBI Taxonomy" id="158383"/>
    <lineage>
        <taxon>Eukaryota</taxon>
        <taxon>Viridiplantae</taxon>
        <taxon>Streptophyta</taxon>
        <taxon>Embryophyta</taxon>
        <taxon>Tracheophyta</taxon>
        <taxon>Spermatophyta</taxon>
        <taxon>Magnoliopsida</taxon>
        <taxon>eudicotyledons</taxon>
        <taxon>Gunneridae</taxon>
        <taxon>Pentapetalae</taxon>
        <taxon>asterids</taxon>
        <taxon>lamiids</taxon>
        <taxon>Lamiales</taxon>
        <taxon>Oleaceae</taxon>
        <taxon>Oleeae</taxon>
        <taxon>Olea</taxon>
    </lineage>
</organism>
<dbReference type="InterPro" id="IPR016897">
    <property type="entry name" value="SKP1"/>
</dbReference>
<reference evidence="7 8" key="1">
    <citation type="submission" date="2019-12" db="EMBL/GenBank/DDBJ databases">
        <authorList>
            <person name="Alioto T."/>
            <person name="Alioto T."/>
            <person name="Gomez Garrido J."/>
        </authorList>
    </citation>
    <scope>NUCLEOTIDE SEQUENCE [LARGE SCALE GENOMIC DNA]</scope>
</reference>
<dbReference type="CDD" id="cd18322">
    <property type="entry name" value="BTB_POZ_SKP1"/>
    <property type="match status" value="1"/>
</dbReference>
<comment type="function">
    <text evidence="4">Involved in ubiquitination and subsequent proteasomal degradation of target proteins. Together with CUL1, RBX1 and a F-box protein, it forms a SCF E3 ubiquitin ligase complex. The functional specificity of this complex depends on the type of F-box protein. In the SCF complex, it serves as an adapter that links the F-box protein to CUL1.</text>
</comment>
<dbReference type="InterPro" id="IPR011333">
    <property type="entry name" value="SKP1/BTB/POZ_sf"/>
</dbReference>
<dbReference type="SUPFAM" id="SSF54695">
    <property type="entry name" value="POZ domain"/>
    <property type="match status" value="1"/>
</dbReference>
<dbReference type="OrthoDB" id="7827685at2759"/>
<dbReference type="GO" id="GO:0009867">
    <property type="term" value="P:jasmonic acid mediated signaling pathway"/>
    <property type="evidence" value="ECO:0007669"/>
    <property type="project" value="UniProtKB-ARBA"/>
</dbReference>
<evidence type="ECO:0000256" key="3">
    <source>
        <dbReference type="ARBA" id="ARBA00022786"/>
    </source>
</evidence>
<dbReference type="GO" id="GO:0006511">
    <property type="term" value="P:ubiquitin-dependent protein catabolic process"/>
    <property type="evidence" value="ECO:0007669"/>
    <property type="project" value="InterPro"/>
</dbReference>
<dbReference type="Proteomes" id="UP000594638">
    <property type="component" value="Unassembled WGS sequence"/>
</dbReference>
<dbReference type="SUPFAM" id="SSF81382">
    <property type="entry name" value="Skp1 dimerisation domain-like"/>
    <property type="match status" value="1"/>
</dbReference>
<evidence type="ECO:0000313" key="7">
    <source>
        <dbReference type="EMBL" id="CAA3021508.1"/>
    </source>
</evidence>
<gene>
    <name evidence="7" type="ORF">OLEA9_A044220</name>
</gene>
<evidence type="ECO:0000256" key="2">
    <source>
        <dbReference type="ARBA" id="ARBA00009993"/>
    </source>
</evidence>
<proteinExistence type="inferred from homology"/>
<comment type="caution">
    <text evidence="7">The sequence shown here is derived from an EMBL/GenBank/DDBJ whole genome shotgun (WGS) entry which is preliminary data.</text>
</comment>
<dbReference type="SMART" id="SM00512">
    <property type="entry name" value="Skp1"/>
    <property type="match status" value="1"/>
</dbReference>
<keyword evidence="3 4" id="KW-0833">Ubl conjugation pathway</keyword>
<comment type="pathway">
    <text evidence="1 4">Protein modification; protein ubiquitination.</text>
</comment>
<dbReference type="Gene3D" id="3.30.710.10">
    <property type="entry name" value="Potassium Channel Kv1.1, Chain A"/>
    <property type="match status" value="1"/>
</dbReference>
<dbReference type="InterPro" id="IPR001232">
    <property type="entry name" value="SKP1-like"/>
</dbReference>
<protein>
    <recommendedName>
        <fullName evidence="4">SKP1-like protein</fullName>
    </recommendedName>
</protein>
<evidence type="ECO:0000256" key="4">
    <source>
        <dbReference type="PIRNR" id="PIRNR028729"/>
    </source>
</evidence>
<evidence type="ECO:0000313" key="8">
    <source>
        <dbReference type="Proteomes" id="UP000594638"/>
    </source>
</evidence>
<evidence type="ECO:0000259" key="5">
    <source>
        <dbReference type="Pfam" id="PF01466"/>
    </source>
</evidence>
<dbReference type="InterPro" id="IPR016073">
    <property type="entry name" value="Skp1_comp_POZ"/>
</dbReference>
<dbReference type="GO" id="GO:0016567">
    <property type="term" value="P:protein ubiquitination"/>
    <property type="evidence" value="ECO:0007669"/>
    <property type="project" value="UniProtKB-UniRule"/>
</dbReference>
<feature type="domain" description="SKP1 component POZ" evidence="6">
    <location>
        <begin position="6"/>
        <end position="65"/>
    </location>
</feature>
<dbReference type="InterPro" id="IPR036296">
    <property type="entry name" value="SKP1-like_dim_sf"/>
</dbReference>
<dbReference type="PIRSF" id="PIRSF028729">
    <property type="entry name" value="E3_ubiquit_lig_SCF_Skp"/>
    <property type="match status" value="1"/>
</dbReference>
<keyword evidence="8" id="KW-1185">Reference proteome</keyword>
<dbReference type="PANTHER" id="PTHR11165">
    <property type="entry name" value="SKP1"/>
    <property type="match status" value="1"/>
</dbReference>
<name>A0A8S0UMX1_OLEEU</name>
<dbReference type="Pfam" id="PF03931">
    <property type="entry name" value="Skp1_POZ"/>
    <property type="match status" value="1"/>
</dbReference>
<evidence type="ECO:0000256" key="1">
    <source>
        <dbReference type="ARBA" id="ARBA00004906"/>
    </source>
</evidence>
<sequence>MSKDSKVITLKSSDGEVFEVEKRVALLSQILKQMIEDDCVDNEIPVLNVTSKILAMVIEYCKKYAVGYAAFIAAGRDKAKIKAITDDMKTFVSEFVKVDQATLFDLIMAADYLNIKSLMDLSCKSVAKMIAGKSPEEVREIFDITNDFTREEEEKVRRENALGFE</sequence>
<dbReference type="Pfam" id="PF01466">
    <property type="entry name" value="Skp1"/>
    <property type="match status" value="1"/>
</dbReference>
<dbReference type="InterPro" id="IPR016072">
    <property type="entry name" value="Skp1_comp_dimer"/>
</dbReference>
<comment type="similarity">
    <text evidence="2 4">Belongs to the SKP1 family.</text>
</comment>
<dbReference type="EMBL" id="CACTIH010009055">
    <property type="protein sequence ID" value="CAA3021508.1"/>
    <property type="molecule type" value="Genomic_DNA"/>
</dbReference>
<evidence type="ECO:0000259" key="6">
    <source>
        <dbReference type="Pfam" id="PF03931"/>
    </source>
</evidence>
<feature type="domain" description="SKP1 component dimerisation" evidence="5">
    <location>
        <begin position="116"/>
        <end position="161"/>
    </location>
</feature>
<comment type="subunit">
    <text evidence="4">Part of a SCF (SKP1-cullin-F-box) protein ligase complex.</text>
</comment>
<dbReference type="Gramene" id="OE9A044220T1">
    <property type="protein sequence ID" value="OE9A044220C1"/>
    <property type="gene ID" value="OE9A044220"/>
</dbReference>
<dbReference type="AlphaFoldDB" id="A0A8S0UMX1"/>
<dbReference type="FunFam" id="3.30.710.10:FF:000026">
    <property type="entry name" value="E3 ubiquitin ligase complex SCF subunit"/>
    <property type="match status" value="1"/>
</dbReference>